<organism evidence="4">
    <name type="scientific">Eremomyces bilateralis CBS 781.70</name>
    <dbReference type="NCBI Taxonomy" id="1392243"/>
    <lineage>
        <taxon>Eukaryota</taxon>
        <taxon>Fungi</taxon>
        <taxon>Dikarya</taxon>
        <taxon>Ascomycota</taxon>
        <taxon>Pezizomycotina</taxon>
        <taxon>Dothideomycetes</taxon>
        <taxon>Dothideomycetes incertae sedis</taxon>
        <taxon>Eremomycetales</taxon>
        <taxon>Eremomycetaceae</taxon>
        <taxon>Eremomyces</taxon>
    </lineage>
</organism>
<evidence type="ECO:0000313" key="5">
    <source>
        <dbReference type="Proteomes" id="UP000504638"/>
    </source>
</evidence>
<dbReference type="Proteomes" id="UP000504638">
    <property type="component" value="Unplaced"/>
</dbReference>
<sequence>MNFLPGPKPFICSSCAQSLRFQISPSTRHAFHLRLLHQQGPNRFVHSGRPWGRILGKKGNERREVATPLKSRFLGKDSPVIILRHAESEAEPHDADAVEESALKEEEGNPNLNGLGVEDFIDKANRPHTPEDVFNEIDKLRPPNPGDKEDTISVTREEFGRLQFVLGNGFTGDQLRAYLARHNAKAHQKGLVLQVQLENGLKFRYSPWTPELRNPQAPSAEEDPNRSITAKTLYGETILRHVWDVEMEDEIFASGQVTVSLPQWQLHLLMSDAFQGFFDAVQRNRAVHINVSTDTQRLRKVSIRISGDKGATRYALEDVRAALESIVLAKVDLSPFQKGRGLLFNTDATSLLQDACGMVISPMNAVAPKLPPEMLVFESREIKSITSEDTPPQDSSMLSIVSTKAGVAEALRGFAFLAHHMSREKFTHLLPIKFKKGVPGNYVAIPPLSAKQVFIHGLASDSSLRRLASPIPQTFQDESHKDEGNQEIEVTKHLEPVFDWFAKHGEPVQTQIKTVEKVLRKSLASRRTGAPNAASSLDISIWNPEPMLEIFSRPGLVVFSGSTRESSTAARRRHFVPWIPGATHFLGTLPAPTPSEKVPTSSRTVFRFGPSPWQVPLELQNRTFDLSFRSRPYHDGRSFLGASVVLDEERIDMRLPPAACDIEWTIRKRHNMGSLPSSVQGIVGVIERSIAAGKNPTTLSSEVATTSLPGLVQAIQKTLSPKQSSLIDGIQDIQYELFDIRTEHETPLTSADGPLRFLSTEGDKFRDVENELRLNFALEGSESVESQPEPHSSAKEVKAKETPSMENEHIARFMTHSLRLCKDLTAAVKSAIQDRPSSGPNSTRR</sequence>
<feature type="compositionally biased region" description="Basic and acidic residues" evidence="1">
    <location>
        <begin position="792"/>
        <end position="807"/>
    </location>
</feature>
<feature type="region of interest" description="Disordered" evidence="1">
    <location>
        <begin position="87"/>
        <end position="113"/>
    </location>
</feature>
<dbReference type="InterPro" id="IPR048401">
    <property type="entry name" value="SLS1_C"/>
</dbReference>
<accession>A0A6G1GEQ4</accession>
<evidence type="ECO:0000313" key="6">
    <source>
        <dbReference type="RefSeq" id="XP_033537981.1"/>
    </source>
</evidence>
<feature type="region of interest" description="Disordered" evidence="1">
    <location>
        <begin position="127"/>
        <end position="147"/>
    </location>
</feature>
<dbReference type="Pfam" id="PF20776">
    <property type="entry name" value="SLS1_N"/>
    <property type="match status" value="1"/>
</dbReference>
<dbReference type="InterPro" id="IPR048400">
    <property type="entry name" value="SLS1_N"/>
</dbReference>
<reference evidence="4 6" key="1">
    <citation type="submission" date="2020-01" db="EMBL/GenBank/DDBJ databases">
        <authorList>
            <consortium name="DOE Joint Genome Institute"/>
            <person name="Haridas S."/>
            <person name="Albert R."/>
            <person name="Binder M."/>
            <person name="Bloem J."/>
            <person name="Labutti K."/>
            <person name="Salamov A."/>
            <person name="Andreopoulos B."/>
            <person name="Baker S.E."/>
            <person name="Barry K."/>
            <person name="Bills G."/>
            <person name="Bluhm B.H."/>
            <person name="Cannon C."/>
            <person name="Castanera R."/>
            <person name="Culley D.E."/>
            <person name="Daum C."/>
            <person name="Ezra D."/>
            <person name="Gonzalez J.B."/>
            <person name="Henrissat B."/>
            <person name="Kuo A."/>
            <person name="Liang C."/>
            <person name="Lipzen A."/>
            <person name="Lutzoni F."/>
            <person name="Magnuson J."/>
            <person name="Mondo S."/>
            <person name="Nolan M."/>
            <person name="Ohm R."/>
            <person name="Pangilinan J."/>
            <person name="Park H.-J."/>
            <person name="Ramirez L."/>
            <person name="Alfaro M."/>
            <person name="Sun H."/>
            <person name="Tritt A."/>
            <person name="Yoshinaga Y."/>
            <person name="Zwiers L.-H."/>
            <person name="Turgeon B.G."/>
            <person name="Goodwin S.B."/>
            <person name="Spatafora J.W."/>
            <person name="Crous P.W."/>
            <person name="Grigoriev I.V."/>
        </authorList>
    </citation>
    <scope>NUCLEOTIDE SEQUENCE</scope>
    <source>
        <strain evidence="4 6">CBS 781.70</strain>
    </source>
</reference>
<protein>
    <submittedName>
        <fullName evidence="4 6">Uncharacterized protein</fullName>
    </submittedName>
</protein>
<dbReference type="GeneID" id="54418462"/>
<gene>
    <name evidence="4 6" type="ORF">P152DRAFT_446014</name>
</gene>
<evidence type="ECO:0000313" key="4">
    <source>
        <dbReference type="EMBL" id="KAF1816350.1"/>
    </source>
</evidence>
<name>A0A6G1GEQ4_9PEZI</name>
<feature type="region of interest" description="Disordered" evidence="1">
    <location>
        <begin position="779"/>
        <end position="807"/>
    </location>
</feature>
<proteinExistence type="predicted"/>
<dbReference type="EMBL" id="ML975150">
    <property type="protein sequence ID" value="KAF1816350.1"/>
    <property type="molecule type" value="Genomic_DNA"/>
</dbReference>
<dbReference type="RefSeq" id="XP_033537981.1">
    <property type="nucleotide sequence ID" value="XM_033677892.1"/>
</dbReference>
<reference evidence="6" key="3">
    <citation type="submission" date="2025-04" db="UniProtKB">
        <authorList>
            <consortium name="RefSeq"/>
        </authorList>
    </citation>
    <scope>IDENTIFICATION</scope>
    <source>
        <strain evidence="6">CBS 781.70</strain>
    </source>
</reference>
<feature type="domain" description="SLS1 N-terminal" evidence="2">
    <location>
        <begin position="128"/>
        <end position="247"/>
    </location>
</feature>
<keyword evidence="5" id="KW-1185">Reference proteome</keyword>
<dbReference type="OrthoDB" id="5392646at2759"/>
<evidence type="ECO:0000259" key="2">
    <source>
        <dbReference type="Pfam" id="PF20776"/>
    </source>
</evidence>
<reference evidence="6" key="2">
    <citation type="submission" date="2020-04" db="EMBL/GenBank/DDBJ databases">
        <authorList>
            <consortium name="NCBI Genome Project"/>
        </authorList>
    </citation>
    <scope>NUCLEOTIDE SEQUENCE</scope>
    <source>
        <strain evidence="6">CBS 781.70</strain>
    </source>
</reference>
<evidence type="ECO:0000259" key="3">
    <source>
        <dbReference type="Pfam" id="PF20778"/>
    </source>
</evidence>
<feature type="compositionally biased region" description="Basic and acidic residues" evidence="1">
    <location>
        <begin position="87"/>
        <end position="107"/>
    </location>
</feature>
<dbReference type="AlphaFoldDB" id="A0A6G1GEQ4"/>
<dbReference type="Pfam" id="PF20778">
    <property type="entry name" value="SLS1_C"/>
    <property type="match status" value="1"/>
</dbReference>
<evidence type="ECO:0000256" key="1">
    <source>
        <dbReference type="SAM" id="MobiDB-lite"/>
    </source>
</evidence>
<feature type="domain" description="SLS1 C-terminal" evidence="3">
    <location>
        <begin position="464"/>
        <end position="819"/>
    </location>
</feature>